<dbReference type="STRING" id="4846.A0A367KHC8"/>
<dbReference type="PANTHER" id="PTHR46621:SF1">
    <property type="entry name" value="SNRNA-ACTIVATING PROTEIN COMPLEX SUBUNIT 4"/>
    <property type="match status" value="1"/>
</dbReference>
<dbReference type="InterPro" id="IPR051575">
    <property type="entry name" value="Myb-like_DNA-bd"/>
</dbReference>
<proteinExistence type="predicted"/>
<dbReference type="SMART" id="SM00717">
    <property type="entry name" value="SANT"/>
    <property type="match status" value="1"/>
</dbReference>
<dbReference type="EMBL" id="PJQM01001729">
    <property type="protein sequence ID" value="RCI01559.1"/>
    <property type="molecule type" value="Genomic_DNA"/>
</dbReference>
<evidence type="ECO:0000256" key="5">
    <source>
        <dbReference type="SAM" id="MobiDB-lite"/>
    </source>
</evidence>
<dbReference type="InterPro" id="IPR009057">
    <property type="entry name" value="Homeodomain-like_sf"/>
</dbReference>
<evidence type="ECO:0000256" key="1">
    <source>
        <dbReference type="ARBA" id="ARBA00023015"/>
    </source>
</evidence>
<dbReference type="PROSITE" id="PS50090">
    <property type="entry name" value="MYB_LIKE"/>
    <property type="match status" value="1"/>
</dbReference>
<dbReference type="OrthoDB" id="2143914at2759"/>
<feature type="compositionally biased region" description="Basic and acidic residues" evidence="5">
    <location>
        <begin position="346"/>
        <end position="362"/>
    </location>
</feature>
<feature type="region of interest" description="Disordered" evidence="5">
    <location>
        <begin position="382"/>
        <end position="410"/>
    </location>
</feature>
<feature type="domain" description="Myb-like" evidence="6">
    <location>
        <begin position="405"/>
        <end position="456"/>
    </location>
</feature>
<evidence type="ECO:0000313" key="9">
    <source>
        <dbReference type="Proteomes" id="UP000253551"/>
    </source>
</evidence>
<feature type="compositionally biased region" description="Polar residues" evidence="5">
    <location>
        <begin position="519"/>
        <end position="528"/>
    </location>
</feature>
<dbReference type="GO" id="GO:0001006">
    <property type="term" value="F:RNA polymerase III type 3 promoter sequence-specific DNA binding"/>
    <property type="evidence" value="ECO:0007669"/>
    <property type="project" value="TreeGrafter"/>
</dbReference>
<feature type="region of interest" description="Disordered" evidence="5">
    <location>
        <begin position="1"/>
        <end position="31"/>
    </location>
</feature>
<dbReference type="AlphaFoldDB" id="A0A367KHC8"/>
<dbReference type="SUPFAM" id="SSF46689">
    <property type="entry name" value="Homeodomain-like"/>
    <property type="match status" value="1"/>
</dbReference>
<dbReference type="CDD" id="cd00167">
    <property type="entry name" value="SANT"/>
    <property type="match status" value="1"/>
</dbReference>
<keyword evidence="9" id="KW-1185">Reference proteome</keyword>
<dbReference type="InterPro" id="IPR001005">
    <property type="entry name" value="SANT/Myb"/>
</dbReference>
<evidence type="ECO:0000259" key="7">
    <source>
        <dbReference type="PROSITE" id="PS51294"/>
    </source>
</evidence>
<gene>
    <name evidence="8" type="ORF">CU098_004669</name>
</gene>
<feature type="compositionally biased region" description="Acidic residues" evidence="5">
    <location>
        <begin position="463"/>
        <end position="474"/>
    </location>
</feature>
<evidence type="ECO:0000256" key="4">
    <source>
        <dbReference type="ARBA" id="ARBA00023242"/>
    </source>
</evidence>
<dbReference type="GO" id="GO:0042795">
    <property type="term" value="P:snRNA transcription by RNA polymerase II"/>
    <property type="evidence" value="ECO:0007669"/>
    <property type="project" value="TreeGrafter"/>
</dbReference>
<keyword evidence="3" id="KW-0804">Transcription</keyword>
<sequence>MQTDTIPRLTSTVKTPSTSSGTEFQSVTNNHNKSLGQLDNIFQSVKKQIEQWGENAKWKIDLILLDNPPQHQASNLHPLLSPQHFHPNAITTPADNNIGGGDSSTKKNKHLHVTSSIQYPWDFVAPTDDEWKQDSEDLQQKLRESIERQRYLESIIWSQAEQIKHSPIISDKEKAINTMRDIYLMSQHEQKTHHLVETTILQKDIEALSKKIKKMAKTLQDIEEIQVAPQDKDLDKEALLNDRTLLLRKLHLAELRLSARDTEIEYLHQVIDTLKANTMNTSSPKPQFQKKLRKGPPYLFQQQYSPRSEVRTSEPHPLSGLDSLGIVADQMLSDPEFESSNSKSSVPEKRLRSRLDDRRSQRSIDSAATLLAMPQLMIPQRMKPEDTHSSPSPEHVKAMEHIPKKPRSTYTRWTEAEDKLLRAAVKKYGHSNWEACSRDVHGRSNIQCRNRWIRHLEHRPPPVEEEDEDEEEEQQQQQQQQQQHRPPTTPERQRHINNARQSPSIAALLNSNDDYHYSPKSTPKQLYEQQQQQHPYHIHPTYRPPSPMATPKNGKRRSPEDMPTSTKW</sequence>
<dbReference type="GO" id="GO:0000978">
    <property type="term" value="F:RNA polymerase II cis-regulatory region sequence-specific DNA binding"/>
    <property type="evidence" value="ECO:0007669"/>
    <property type="project" value="TreeGrafter"/>
</dbReference>
<keyword evidence="2" id="KW-0238">DNA-binding</keyword>
<keyword evidence="1" id="KW-0805">Transcription regulation</keyword>
<feature type="region of interest" description="Disordered" evidence="5">
    <location>
        <begin position="335"/>
        <end position="367"/>
    </location>
</feature>
<feature type="compositionally biased region" description="Polar residues" evidence="5">
    <location>
        <begin position="496"/>
        <end position="512"/>
    </location>
</feature>
<reference evidence="8 9" key="1">
    <citation type="journal article" date="2018" name="G3 (Bethesda)">
        <title>Phylogenetic and Phylogenomic Definition of Rhizopus Species.</title>
        <authorList>
            <person name="Gryganskyi A.P."/>
            <person name="Golan J."/>
            <person name="Dolatabadi S."/>
            <person name="Mondo S."/>
            <person name="Robb S."/>
            <person name="Idnurm A."/>
            <person name="Muszewska A."/>
            <person name="Steczkiewicz K."/>
            <person name="Masonjones S."/>
            <person name="Liao H.L."/>
            <person name="Gajdeczka M.T."/>
            <person name="Anike F."/>
            <person name="Vuek A."/>
            <person name="Anishchenko I.M."/>
            <person name="Voigt K."/>
            <person name="de Hoog G.S."/>
            <person name="Smith M.E."/>
            <person name="Heitman J."/>
            <person name="Vilgalys R."/>
            <person name="Stajich J.E."/>
        </authorList>
    </citation>
    <scope>NUCLEOTIDE SEQUENCE [LARGE SCALE GENOMIC DNA]</scope>
    <source>
        <strain evidence="8 9">LSU 92-RS-03</strain>
    </source>
</reference>
<keyword evidence="4" id="KW-0539">Nucleus</keyword>
<name>A0A367KHC8_RHIST</name>
<dbReference type="GO" id="GO:0019185">
    <property type="term" value="C:snRNA-activating protein complex"/>
    <property type="evidence" value="ECO:0007669"/>
    <property type="project" value="TreeGrafter"/>
</dbReference>
<dbReference type="PANTHER" id="PTHR46621">
    <property type="entry name" value="SNRNA-ACTIVATING PROTEIN COMPLEX SUBUNIT 4"/>
    <property type="match status" value="1"/>
</dbReference>
<comment type="caution">
    <text evidence="8">The sequence shown here is derived from an EMBL/GenBank/DDBJ whole genome shotgun (WGS) entry which is preliminary data.</text>
</comment>
<protein>
    <submittedName>
        <fullName evidence="8">Uncharacterized protein</fullName>
    </submittedName>
</protein>
<feature type="domain" description="HTH myb-type" evidence="7">
    <location>
        <begin position="405"/>
        <end position="460"/>
    </location>
</feature>
<dbReference type="Gene3D" id="1.10.10.60">
    <property type="entry name" value="Homeodomain-like"/>
    <property type="match status" value="1"/>
</dbReference>
<evidence type="ECO:0000259" key="6">
    <source>
        <dbReference type="PROSITE" id="PS50090"/>
    </source>
</evidence>
<dbReference type="Proteomes" id="UP000253551">
    <property type="component" value="Unassembled WGS sequence"/>
</dbReference>
<evidence type="ECO:0000313" key="8">
    <source>
        <dbReference type="EMBL" id="RCI01559.1"/>
    </source>
</evidence>
<feature type="region of interest" description="Disordered" evidence="5">
    <location>
        <begin position="458"/>
        <end position="568"/>
    </location>
</feature>
<dbReference type="PROSITE" id="PS51294">
    <property type="entry name" value="HTH_MYB"/>
    <property type="match status" value="1"/>
</dbReference>
<evidence type="ECO:0000256" key="2">
    <source>
        <dbReference type="ARBA" id="ARBA00023125"/>
    </source>
</evidence>
<dbReference type="InterPro" id="IPR017930">
    <property type="entry name" value="Myb_dom"/>
</dbReference>
<accession>A0A367KHC8</accession>
<dbReference type="Pfam" id="PF00249">
    <property type="entry name" value="Myb_DNA-binding"/>
    <property type="match status" value="1"/>
</dbReference>
<organism evidence="8 9">
    <name type="scientific">Rhizopus stolonifer</name>
    <name type="common">Rhizopus nigricans</name>
    <dbReference type="NCBI Taxonomy" id="4846"/>
    <lineage>
        <taxon>Eukaryota</taxon>
        <taxon>Fungi</taxon>
        <taxon>Fungi incertae sedis</taxon>
        <taxon>Mucoromycota</taxon>
        <taxon>Mucoromycotina</taxon>
        <taxon>Mucoromycetes</taxon>
        <taxon>Mucorales</taxon>
        <taxon>Mucorineae</taxon>
        <taxon>Rhizopodaceae</taxon>
        <taxon>Rhizopus</taxon>
    </lineage>
</organism>
<evidence type="ECO:0000256" key="3">
    <source>
        <dbReference type="ARBA" id="ARBA00023163"/>
    </source>
</evidence>
<feature type="compositionally biased region" description="Basic and acidic residues" evidence="5">
    <location>
        <begin position="382"/>
        <end position="403"/>
    </location>
</feature>
<dbReference type="GO" id="GO:0042796">
    <property type="term" value="P:snRNA transcription by RNA polymerase III"/>
    <property type="evidence" value="ECO:0007669"/>
    <property type="project" value="TreeGrafter"/>
</dbReference>